<name>A0A0X8XAB7_HALHR</name>
<dbReference type="PROSITE" id="PS00444">
    <property type="entry name" value="POLYPRENYL_SYNTHASE_2"/>
    <property type="match status" value="1"/>
</dbReference>
<dbReference type="Gene3D" id="1.10.600.10">
    <property type="entry name" value="Farnesyl Diphosphate Synthase"/>
    <property type="match status" value="1"/>
</dbReference>
<keyword evidence="5" id="KW-0460">Magnesium</keyword>
<dbReference type="Pfam" id="PF00348">
    <property type="entry name" value="polyprenyl_synt"/>
    <property type="match status" value="1"/>
</dbReference>
<dbReference type="InterPro" id="IPR008949">
    <property type="entry name" value="Isoprenoid_synthase_dom_sf"/>
</dbReference>
<keyword evidence="4" id="KW-0479">Metal-binding</keyword>
<dbReference type="EMBL" id="AP017372">
    <property type="protein sequence ID" value="BAU58402.1"/>
    <property type="molecule type" value="Genomic_DNA"/>
</dbReference>
<gene>
    <name evidence="8" type="ORF">HH1059_16890</name>
</gene>
<dbReference type="GO" id="GO:0004659">
    <property type="term" value="F:prenyltransferase activity"/>
    <property type="evidence" value="ECO:0007669"/>
    <property type="project" value="InterPro"/>
</dbReference>
<organism evidence="8 9">
    <name type="scientific">Halorhodospira halochloris</name>
    <name type="common">Ectothiorhodospira halochloris</name>
    <dbReference type="NCBI Taxonomy" id="1052"/>
    <lineage>
        <taxon>Bacteria</taxon>
        <taxon>Pseudomonadati</taxon>
        <taxon>Pseudomonadota</taxon>
        <taxon>Gammaproteobacteria</taxon>
        <taxon>Chromatiales</taxon>
        <taxon>Ectothiorhodospiraceae</taxon>
        <taxon>Halorhodospira</taxon>
    </lineage>
</organism>
<dbReference type="GO" id="GO:0046872">
    <property type="term" value="F:metal ion binding"/>
    <property type="evidence" value="ECO:0007669"/>
    <property type="project" value="UniProtKB-KW"/>
</dbReference>
<dbReference type="OrthoDB" id="9805316at2"/>
<dbReference type="PANTHER" id="PTHR43281:SF1">
    <property type="entry name" value="FARNESYL DIPHOSPHATE SYNTHASE"/>
    <property type="match status" value="1"/>
</dbReference>
<evidence type="ECO:0000256" key="6">
    <source>
        <dbReference type="ARBA" id="ARBA00023229"/>
    </source>
</evidence>
<dbReference type="AlphaFoldDB" id="A0A0X8XAB7"/>
<evidence type="ECO:0000313" key="8">
    <source>
        <dbReference type="EMBL" id="BAU58402.1"/>
    </source>
</evidence>
<dbReference type="CDD" id="cd00685">
    <property type="entry name" value="Trans_IPPS_HT"/>
    <property type="match status" value="1"/>
</dbReference>
<comment type="cofactor">
    <cofactor evidence="1">
        <name>Mg(2+)</name>
        <dbReference type="ChEBI" id="CHEBI:18420"/>
    </cofactor>
</comment>
<dbReference type="Proteomes" id="UP000218890">
    <property type="component" value="Chromosome"/>
</dbReference>
<dbReference type="PROSITE" id="PS00723">
    <property type="entry name" value="POLYPRENYL_SYNTHASE_1"/>
    <property type="match status" value="1"/>
</dbReference>
<dbReference type="RefSeq" id="WP_096409769.1">
    <property type="nucleotide sequence ID" value="NZ_AP017372.2"/>
</dbReference>
<comment type="similarity">
    <text evidence="2 7">Belongs to the FPP/GGPP synthase family.</text>
</comment>
<dbReference type="NCBIfam" id="NF045485">
    <property type="entry name" value="FPPsyn"/>
    <property type="match status" value="1"/>
</dbReference>
<evidence type="ECO:0000256" key="5">
    <source>
        <dbReference type="ARBA" id="ARBA00022842"/>
    </source>
</evidence>
<proteinExistence type="inferred from homology"/>
<dbReference type="FunFam" id="1.10.600.10:FF:000001">
    <property type="entry name" value="Geranylgeranyl diphosphate synthase"/>
    <property type="match status" value="1"/>
</dbReference>
<dbReference type="NCBIfam" id="NF007877">
    <property type="entry name" value="PRK10581.1"/>
    <property type="match status" value="1"/>
</dbReference>
<dbReference type="KEGG" id="hhk:HH1059_16890"/>
<dbReference type="InterPro" id="IPR000092">
    <property type="entry name" value="Polyprenyl_synt"/>
</dbReference>
<dbReference type="InterPro" id="IPR033749">
    <property type="entry name" value="Polyprenyl_synt_CS"/>
</dbReference>
<dbReference type="GO" id="GO:0005737">
    <property type="term" value="C:cytoplasm"/>
    <property type="evidence" value="ECO:0007669"/>
    <property type="project" value="UniProtKB-ARBA"/>
</dbReference>
<evidence type="ECO:0000256" key="7">
    <source>
        <dbReference type="RuleBase" id="RU004466"/>
    </source>
</evidence>
<evidence type="ECO:0000256" key="1">
    <source>
        <dbReference type="ARBA" id="ARBA00001946"/>
    </source>
</evidence>
<dbReference type="GO" id="GO:0016114">
    <property type="term" value="P:terpenoid biosynthetic process"/>
    <property type="evidence" value="ECO:0007669"/>
    <property type="project" value="UniProtKB-ARBA"/>
</dbReference>
<keyword evidence="9" id="KW-1185">Reference proteome</keyword>
<protein>
    <submittedName>
        <fullName evidence="8">Octaprenyl diphosphate synthase</fullName>
    </submittedName>
</protein>
<reference evidence="8" key="1">
    <citation type="submission" date="2016-02" db="EMBL/GenBank/DDBJ databases">
        <title>Halorhodospira halochloris DSM-1059 complete genome, version 2.</title>
        <authorList>
            <person name="Tsukatani Y."/>
        </authorList>
    </citation>
    <scope>NUCLEOTIDE SEQUENCE</scope>
    <source>
        <strain evidence="8">DSM 1059</strain>
    </source>
</reference>
<dbReference type="GO" id="GO:0008654">
    <property type="term" value="P:phospholipid biosynthetic process"/>
    <property type="evidence" value="ECO:0007669"/>
    <property type="project" value="UniProtKB-ARBA"/>
</dbReference>
<evidence type="ECO:0000256" key="2">
    <source>
        <dbReference type="ARBA" id="ARBA00006706"/>
    </source>
</evidence>
<keyword evidence="6" id="KW-0414">Isoprene biosynthesis</keyword>
<dbReference type="SFLD" id="SFLDG01017">
    <property type="entry name" value="Polyprenyl_Transferase_Like"/>
    <property type="match status" value="1"/>
</dbReference>
<dbReference type="PANTHER" id="PTHR43281">
    <property type="entry name" value="FARNESYL DIPHOSPHATE SYNTHASE"/>
    <property type="match status" value="1"/>
</dbReference>
<dbReference type="InterPro" id="IPR053378">
    <property type="entry name" value="Prenyl_diphosphate_synthase"/>
</dbReference>
<dbReference type="SUPFAM" id="SSF48576">
    <property type="entry name" value="Terpenoid synthases"/>
    <property type="match status" value="1"/>
</dbReference>
<evidence type="ECO:0000256" key="3">
    <source>
        <dbReference type="ARBA" id="ARBA00022679"/>
    </source>
</evidence>
<keyword evidence="3 7" id="KW-0808">Transferase</keyword>
<evidence type="ECO:0000313" key="9">
    <source>
        <dbReference type="Proteomes" id="UP000218890"/>
    </source>
</evidence>
<accession>A0A0X8XAB7</accession>
<evidence type="ECO:0000256" key="4">
    <source>
        <dbReference type="ARBA" id="ARBA00022723"/>
    </source>
</evidence>
<sequence length="308" mass="32599">MSASFDPTTIKALEEALPGLRERAENALNNNLPAATAHPARLHEAMRYAVLGGGKRMRPILVYATGQALGYSGTALDAPAAAVEMIHAYSLVHDDLPAMDDDDWRRGQPTCHRAYDEPTAILVGDSLHSQAFATLCQANAEDQPTPQTRVNMVAALAWAIGSRGMAGGQAIDLSAVGRSLDIAELEDMHIHKTGALIRASVKLGVLASGYSSDSEAAQNLDRYAKCVGLAFQIHDDVLDVAGDVNTIGKSSGADAARDKPTYPALLGLRESRELAERLASDAITALDDLGEGADILRGLAAYCIQRQA</sequence>
<dbReference type="SFLD" id="SFLDS00005">
    <property type="entry name" value="Isoprenoid_Synthase_Type_I"/>
    <property type="match status" value="1"/>
</dbReference>